<dbReference type="AlphaFoldDB" id="A0A5B7HJX8"/>
<keyword evidence="2" id="KW-1133">Transmembrane helix</keyword>
<proteinExistence type="predicted"/>
<name>A0A5B7HJX8_PORTR</name>
<protein>
    <submittedName>
        <fullName evidence="3">Uncharacterized protein</fullName>
    </submittedName>
</protein>
<evidence type="ECO:0000313" key="4">
    <source>
        <dbReference type="Proteomes" id="UP000324222"/>
    </source>
</evidence>
<evidence type="ECO:0000256" key="2">
    <source>
        <dbReference type="SAM" id="Phobius"/>
    </source>
</evidence>
<evidence type="ECO:0000313" key="3">
    <source>
        <dbReference type="EMBL" id="MPC69088.1"/>
    </source>
</evidence>
<organism evidence="3 4">
    <name type="scientific">Portunus trituberculatus</name>
    <name type="common">Swimming crab</name>
    <name type="synonym">Neptunus trituberculatus</name>
    <dbReference type="NCBI Taxonomy" id="210409"/>
    <lineage>
        <taxon>Eukaryota</taxon>
        <taxon>Metazoa</taxon>
        <taxon>Ecdysozoa</taxon>
        <taxon>Arthropoda</taxon>
        <taxon>Crustacea</taxon>
        <taxon>Multicrustacea</taxon>
        <taxon>Malacostraca</taxon>
        <taxon>Eumalacostraca</taxon>
        <taxon>Eucarida</taxon>
        <taxon>Decapoda</taxon>
        <taxon>Pleocyemata</taxon>
        <taxon>Brachyura</taxon>
        <taxon>Eubrachyura</taxon>
        <taxon>Portunoidea</taxon>
        <taxon>Portunidae</taxon>
        <taxon>Portuninae</taxon>
        <taxon>Portunus</taxon>
    </lineage>
</organism>
<accession>A0A5B7HJX8</accession>
<dbReference type="EMBL" id="VSRR010028865">
    <property type="protein sequence ID" value="MPC69088.1"/>
    <property type="molecule type" value="Genomic_DNA"/>
</dbReference>
<feature type="compositionally biased region" description="Basic residues" evidence="1">
    <location>
        <begin position="109"/>
        <end position="125"/>
    </location>
</feature>
<keyword evidence="4" id="KW-1185">Reference proteome</keyword>
<feature type="region of interest" description="Disordered" evidence="1">
    <location>
        <begin position="62"/>
        <end position="139"/>
    </location>
</feature>
<evidence type="ECO:0000256" key="1">
    <source>
        <dbReference type="SAM" id="MobiDB-lite"/>
    </source>
</evidence>
<comment type="caution">
    <text evidence="3">The sequence shown here is derived from an EMBL/GenBank/DDBJ whole genome shotgun (WGS) entry which is preliminary data.</text>
</comment>
<feature type="compositionally biased region" description="Polar residues" evidence="1">
    <location>
        <begin position="89"/>
        <end position="103"/>
    </location>
</feature>
<dbReference type="Proteomes" id="UP000324222">
    <property type="component" value="Unassembled WGS sequence"/>
</dbReference>
<keyword evidence="2" id="KW-0812">Transmembrane</keyword>
<reference evidence="3 4" key="1">
    <citation type="submission" date="2019-05" db="EMBL/GenBank/DDBJ databases">
        <title>Another draft genome of Portunus trituberculatus and its Hox gene families provides insights of decapod evolution.</title>
        <authorList>
            <person name="Jeong J.-H."/>
            <person name="Song I."/>
            <person name="Kim S."/>
            <person name="Choi T."/>
            <person name="Kim D."/>
            <person name="Ryu S."/>
            <person name="Kim W."/>
        </authorList>
    </citation>
    <scope>NUCLEOTIDE SEQUENCE [LARGE SCALE GENOMIC DNA]</scope>
    <source>
        <tissue evidence="3">Muscle</tissue>
    </source>
</reference>
<sequence length="139" mass="14633">MKSGMLWGGSVVVSVCLKFVDVLVAVVVMVVVVVVVVVVFVAVLVVWRPGPWPLFPVVDVGTSSSSNRSRLGRGRDGDVAGAAAGSWRGSLTSGYGRNQSRQVRQAIGTRRHRPGVGARRLRGRGARAAMPPTSPRSAS</sequence>
<gene>
    <name evidence="3" type="ORF">E2C01_063303</name>
</gene>
<feature type="transmembrane region" description="Helical" evidence="2">
    <location>
        <begin position="22"/>
        <end position="47"/>
    </location>
</feature>
<keyword evidence="2" id="KW-0472">Membrane</keyword>